<dbReference type="Proteomes" id="UP001642483">
    <property type="component" value="Unassembled WGS sequence"/>
</dbReference>
<feature type="region of interest" description="Disordered" evidence="1">
    <location>
        <begin position="343"/>
        <end position="389"/>
    </location>
</feature>
<feature type="transmembrane region" description="Helical" evidence="2">
    <location>
        <begin position="16"/>
        <end position="42"/>
    </location>
</feature>
<reference evidence="3 4" key="1">
    <citation type="submission" date="2024-02" db="EMBL/GenBank/DDBJ databases">
        <authorList>
            <person name="Daric V."/>
            <person name="Darras S."/>
        </authorList>
    </citation>
    <scope>NUCLEOTIDE SEQUENCE [LARGE SCALE GENOMIC DNA]</scope>
</reference>
<feature type="compositionally biased region" description="Basic and acidic residues" evidence="1">
    <location>
        <begin position="351"/>
        <end position="360"/>
    </location>
</feature>
<accession>A0ABP0FAC0</accession>
<feature type="region of interest" description="Disordered" evidence="1">
    <location>
        <begin position="505"/>
        <end position="550"/>
    </location>
</feature>
<feature type="transmembrane region" description="Helical" evidence="2">
    <location>
        <begin position="398"/>
        <end position="422"/>
    </location>
</feature>
<evidence type="ECO:0000256" key="2">
    <source>
        <dbReference type="SAM" id="Phobius"/>
    </source>
</evidence>
<sequence length="550" mass="61648">MLNATVPPPEPYNEQYWIISEVFILCTGLLDLYYLVCLMPYACSLKQKGEHKRLVLLSVLSTVIIMARLITDQIVAFLGWRADIYCVGSVSASFVLYAASIGPVYLFLWLRQNAFFSKPQLQHLACNTLKYTSWATLFIVVASATVVCIIYPIPSVTGWSYQATAQGCRDVNDTEDLEAMPLIINGIAFAGQISLLLLLVYPLISSKKRQKRFASPNNTEQESGPHSSTAPAKQEPSLRRKAILGSYHKCQPSDTQVVQQDIELSALPVHDRSSGIYNVEHSDDDLDVFSENGTDEDGNLTDDFASQSDLESEVDRASPGIPRRLSLWKKSIVYIRKAGVSKNHYKKSPKKRDTGGRNRSESAGSAKSMIFRKREARTGPHRPRSKSEIRRERQLNKVIWKVFILATICVVSDMIATAIQLILVVPELAYLALYDVNLLVNVTCIIMSFKNWDKILTYPWKRYFRITKPRSSSNISQTSTISGRVTTTTIVRSDVKCIGRNRVQSDASSLRSMTSQKTGSSTLSRPNTPDRSSTLPRTLRHSNNVKESFV</sequence>
<feature type="transmembrane region" description="Helical" evidence="2">
    <location>
        <begin position="131"/>
        <end position="153"/>
    </location>
</feature>
<keyword evidence="2" id="KW-0812">Transmembrane</keyword>
<feature type="transmembrane region" description="Helical" evidence="2">
    <location>
        <begin position="182"/>
        <end position="204"/>
    </location>
</feature>
<comment type="caution">
    <text evidence="3">The sequence shown here is derived from an EMBL/GenBank/DDBJ whole genome shotgun (WGS) entry which is preliminary data.</text>
</comment>
<feature type="transmembrane region" description="Helical" evidence="2">
    <location>
        <begin position="428"/>
        <end position="449"/>
    </location>
</feature>
<keyword evidence="2" id="KW-1133">Transmembrane helix</keyword>
<feature type="region of interest" description="Disordered" evidence="1">
    <location>
        <begin position="212"/>
        <end position="236"/>
    </location>
</feature>
<keyword evidence="2" id="KW-0472">Membrane</keyword>
<dbReference type="EMBL" id="CAWYQH010000035">
    <property type="protein sequence ID" value="CAK8676649.1"/>
    <property type="molecule type" value="Genomic_DNA"/>
</dbReference>
<proteinExistence type="predicted"/>
<feature type="transmembrane region" description="Helical" evidence="2">
    <location>
        <begin position="54"/>
        <end position="70"/>
    </location>
</feature>
<evidence type="ECO:0000313" key="3">
    <source>
        <dbReference type="EMBL" id="CAK8676649.1"/>
    </source>
</evidence>
<gene>
    <name evidence="3" type="ORF">CVLEPA_LOCUS6100</name>
</gene>
<feature type="compositionally biased region" description="Polar residues" evidence="1">
    <location>
        <begin position="215"/>
        <end position="231"/>
    </location>
</feature>
<evidence type="ECO:0000313" key="4">
    <source>
        <dbReference type="Proteomes" id="UP001642483"/>
    </source>
</evidence>
<feature type="transmembrane region" description="Helical" evidence="2">
    <location>
        <begin position="90"/>
        <end position="110"/>
    </location>
</feature>
<keyword evidence="4" id="KW-1185">Reference proteome</keyword>
<evidence type="ECO:0000256" key="1">
    <source>
        <dbReference type="SAM" id="MobiDB-lite"/>
    </source>
</evidence>
<organism evidence="3 4">
    <name type="scientific">Clavelina lepadiformis</name>
    <name type="common">Light-bulb sea squirt</name>
    <name type="synonym">Ascidia lepadiformis</name>
    <dbReference type="NCBI Taxonomy" id="159417"/>
    <lineage>
        <taxon>Eukaryota</taxon>
        <taxon>Metazoa</taxon>
        <taxon>Chordata</taxon>
        <taxon>Tunicata</taxon>
        <taxon>Ascidiacea</taxon>
        <taxon>Aplousobranchia</taxon>
        <taxon>Clavelinidae</taxon>
        <taxon>Clavelina</taxon>
    </lineage>
</organism>
<name>A0ABP0FAC0_CLALP</name>
<protein>
    <recommendedName>
        <fullName evidence="5">G-protein coupled receptors family 1 profile domain-containing protein</fullName>
    </recommendedName>
</protein>
<evidence type="ECO:0008006" key="5">
    <source>
        <dbReference type="Google" id="ProtNLM"/>
    </source>
</evidence>